<comment type="cofactor">
    <cofactor evidence="1 6">
        <name>Zn(2+)</name>
        <dbReference type="ChEBI" id="CHEBI:29105"/>
    </cofactor>
</comment>
<sequence length="376" mass="40171">MATEVQTVVCYPPNPGPNWKVETTKVLTSRPLQENELRVRMVASGICHTDVFVSCIPGGVAGLEYPKVLGHEGAGIVEEIGSGVTTAEVGDPVLLSYTYCSNCDLCGVSQQPYCLDWHVLNIVGDKTLQTAGGDHIQAKFFGQSSFAGESIVSEQSVVNVKGTVNNEELKLLAPLGCGLMTGSGAVINNAKAKPFDIVVVTGIGAVGLGAIMAAKIVGVKEIIAVDRIGHRLEVAKELGATQILESKPDTNLTEELQKLAGGGRISYVFETTGVVSVIQASLEALGKHGKLIQIGVPSMDAQLTLPLYPLLSQNKGFECIYLGDTTGQEWVPKMIQWWREGKFPVEKLVKFYPVKDAQEALHGMESGVAIKPVLVW</sequence>
<organism evidence="8 9">
    <name type="scientific">Exophiala bonariae</name>
    <dbReference type="NCBI Taxonomy" id="1690606"/>
    <lineage>
        <taxon>Eukaryota</taxon>
        <taxon>Fungi</taxon>
        <taxon>Dikarya</taxon>
        <taxon>Ascomycota</taxon>
        <taxon>Pezizomycotina</taxon>
        <taxon>Eurotiomycetes</taxon>
        <taxon>Chaetothyriomycetidae</taxon>
        <taxon>Chaetothyriales</taxon>
        <taxon>Herpotrichiellaceae</taxon>
        <taxon>Exophiala</taxon>
    </lineage>
</organism>
<dbReference type="GO" id="GO:0016491">
    <property type="term" value="F:oxidoreductase activity"/>
    <property type="evidence" value="ECO:0007669"/>
    <property type="project" value="UniProtKB-KW"/>
</dbReference>
<accession>A0AAV9N8Q0</accession>
<dbReference type="SMART" id="SM00829">
    <property type="entry name" value="PKS_ER"/>
    <property type="match status" value="1"/>
</dbReference>
<dbReference type="InterPro" id="IPR013149">
    <property type="entry name" value="ADH-like_C"/>
</dbReference>
<dbReference type="Gene3D" id="3.90.180.10">
    <property type="entry name" value="Medium-chain alcohol dehydrogenases, catalytic domain"/>
    <property type="match status" value="1"/>
</dbReference>
<keyword evidence="5" id="KW-0560">Oxidoreductase</keyword>
<dbReference type="Pfam" id="PF08240">
    <property type="entry name" value="ADH_N"/>
    <property type="match status" value="1"/>
</dbReference>
<dbReference type="InterPro" id="IPR011032">
    <property type="entry name" value="GroES-like_sf"/>
</dbReference>
<dbReference type="InterPro" id="IPR036291">
    <property type="entry name" value="NAD(P)-bd_dom_sf"/>
</dbReference>
<keyword evidence="3 6" id="KW-0479">Metal-binding</keyword>
<dbReference type="GO" id="GO:0008270">
    <property type="term" value="F:zinc ion binding"/>
    <property type="evidence" value="ECO:0007669"/>
    <property type="project" value="InterPro"/>
</dbReference>
<protein>
    <recommendedName>
        <fullName evidence="7">Enoyl reductase (ER) domain-containing protein</fullName>
    </recommendedName>
</protein>
<evidence type="ECO:0000256" key="5">
    <source>
        <dbReference type="ARBA" id="ARBA00023002"/>
    </source>
</evidence>
<dbReference type="Proteomes" id="UP001358417">
    <property type="component" value="Unassembled WGS sequence"/>
</dbReference>
<keyword evidence="9" id="KW-1185">Reference proteome</keyword>
<evidence type="ECO:0000256" key="2">
    <source>
        <dbReference type="ARBA" id="ARBA00008072"/>
    </source>
</evidence>
<evidence type="ECO:0000256" key="3">
    <source>
        <dbReference type="ARBA" id="ARBA00022723"/>
    </source>
</evidence>
<dbReference type="RefSeq" id="XP_064704722.1">
    <property type="nucleotide sequence ID" value="XM_064847610.1"/>
</dbReference>
<dbReference type="InterPro" id="IPR013154">
    <property type="entry name" value="ADH-like_N"/>
</dbReference>
<dbReference type="InterPro" id="IPR002328">
    <property type="entry name" value="ADH_Zn_CS"/>
</dbReference>
<comment type="caution">
    <text evidence="8">The sequence shown here is derived from an EMBL/GenBank/DDBJ whole genome shotgun (WGS) entry which is preliminary data.</text>
</comment>
<gene>
    <name evidence="8" type="ORF">LTR84_004031</name>
</gene>
<dbReference type="InterPro" id="IPR020843">
    <property type="entry name" value="ER"/>
</dbReference>
<evidence type="ECO:0000256" key="1">
    <source>
        <dbReference type="ARBA" id="ARBA00001947"/>
    </source>
</evidence>
<dbReference type="SUPFAM" id="SSF51735">
    <property type="entry name" value="NAD(P)-binding Rossmann-fold domains"/>
    <property type="match status" value="1"/>
</dbReference>
<comment type="similarity">
    <text evidence="2 6">Belongs to the zinc-containing alcohol dehydrogenase family.</text>
</comment>
<evidence type="ECO:0000313" key="8">
    <source>
        <dbReference type="EMBL" id="KAK5049912.1"/>
    </source>
</evidence>
<evidence type="ECO:0000256" key="6">
    <source>
        <dbReference type="RuleBase" id="RU361277"/>
    </source>
</evidence>
<dbReference type="EMBL" id="JAVRRD010000018">
    <property type="protein sequence ID" value="KAK5049912.1"/>
    <property type="molecule type" value="Genomic_DNA"/>
</dbReference>
<dbReference type="GeneID" id="89972210"/>
<proteinExistence type="inferred from homology"/>
<dbReference type="PROSITE" id="PS00059">
    <property type="entry name" value="ADH_ZINC"/>
    <property type="match status" value="1"/>
</dbReference>
<name>A0AAV9N8Q0_9EURO</name>
<dbReference type="FunFam" id="3.40.50.720:FF:000003">
    <property type="entry name" value="S-(hydroxymethyl)glutathione dehydrogenase"/>
    <property type="match status" value="1"/>
</dbReference>
<dbReference type="PANTHER" id="PTHR43350:SF2">
    <property type="entry name" value="GROES-LIKE ZINC-BINDING ALCOHOL DEHYDROGENASE FAMILY PROTEIN"/>
    <property type="match status" value="1"/>
</dbReference>
<dbReference type="SUPFAM" id="SSF50129">
    <property type="entry name" value="GroES-like"/>
    <property type="match status" value="1"/>
</dbReference>
<dbReference type="Pfam" id="PF00107">
    <property type="entry name" value="ADH_zinc_N"/>
    <property type="match status" value="1"/>
</dbReference>
<evidence type="ECO:0000313" key="9">
    <source>
        <dbReference type="Proteomes" id="UP001358417"/>
    </source>
</evidence>
<keyword evidence="4 6" id="KW-0862">Zinc</keyword>
<dbReference type="CDD" id="cd08278">
    <property type="entry name" value="benzyl_alcohol_DH"/>
    <property type="match status" value="1"/>
</dbReference>
<dbReference type="Gene3D" id="3.40.50.720">
    <property type="entry name" value="NAD(P)-binding Rossmann-like Domain"/>
    <property type="match status" value="1"/>
</dbReference>
<evidence type="ECO:0000259" key="7">
    <source>
        <dbReference type="SMART" id="SM00829"/>
    </source>
</evidence>
<reference evidence="8 9" key="1">
    <citation type="submission" date="2023-08" db="EMBL/GenBank/DDBJ databases">
        <title>Black Yeasts Isolated from many extreme environments.</title>
        <authorList>
            <person name="Coleine C."/>
            <person name="Stajich J.E."/>
            <person name="Selbmann L."/>
        </authorList>
    </citation>
    <scope>NUCLEOTIDE SEQUENCE [LARGE SCALE GENOMIC DNA]</scope>
    <source>
        <strain evidence="8 9">CCFEE 5792</strain>
    </source>
</reference>
<evidence type="ECO:0000256" key="4">
    <source>
        <dbReference type="ARBA" id="ARBA00022833"/>
    </source>
</evidence>
<dbReference type="PANTHER" id="PTHR43350">
    <property type="entry name" value="NAD-DEPENDENT ALCOHOL DEHYDROGENASE"/>
    <property type="match status" value="1"/>
</dbReference>
<dbReference type="AlphaFoldDB" id="A0AAV9N8Q0"/>
<feature type="domain" description="Enoyl reductase (ER)" evidence="7">
    <location>
        <begin position="16"/>
        <end position="374"/>
    </location>
</feature>